<reference evidence="2" key="1">
    <citation type="journal article" date="2022" name="bioRxiv">
        <title>Sequencing and chromosome-scale assembly of the giantPleurodeles waltlgenome.</title>
        <authorList>
            <person name="Brown T."/>
            <person name="Elewa A."/>
            <person name="Iarovenko S."/>
            <person name="Subramanian E."/>
            <person name="Araus A.J."/>
            <person name="Petzold A."/>
            <person name="Susuki M."/>
            <person name="Suzuki K.-i.T."/>
            <person name="Hayashi T."/>
            <person name="Toyoda A."/>
            <person name="Oliveira C."/>
            <person name="Osipova E."/>
            <person name="Leigh N.D."/>
            <person name="Simon A."/>
            <person name="Yun M.H."/>
        </authorList>
    </citation>
    <scope>NUCLEOTIDE SEQUENCE</scope>
    <source>
        <strain evidence="2">20211129_DDA</strain>
        <tissue evidence="2">Liver</tissue>
    </source>
</reference>
<protein>
    <submittedName>
        <fullName evidence="2">Uncharacterized protein</fullName>
    </submittedName>
</protein>
<feature type="region of interest" description="Disordered" evidence="1">
    <location>
        <begin position="159"/>
        <end position="183"/>
    </location>
</feature>
<gene>
    <name evidence="2" type="ORF">NDU88_007492</name>
</gene>
<accession>A0AAV7NV42</accession>
<dbReference type="Proteomes" id="UP001066276">
    <property type="component" value="Chromosome 8"/>
</dbReference>
<comment type="caution">
    <text evidence="2">The sequence shown here is derived from an EMBL/GenBank/DDBJ whole genome shotgun (WGS) entry which is preliminary data.</text>
</comment>
<evidence type="ECO:0000313" key="2">
    <source>
        <dbReference type="EMBL" id="KAJ1119306.1"/>
    </source>
</evidence>
<proteinExistence type="predicted"/>
<keyword evidence="3" id="KW-1185">Reference proteome</keyword>
<organism evidence="2 3">
    <name type="scientific">Pleurodeles waltl</name>
    <name type="common">Iberian ribbed newt</name>
    <dbReference type="NCBI Taxonomy" id="8319"/>
    <lineage>
        <taxon>Eukaryota</taxon>
        <taxon>Metazoa</taxon>
        <taxon>Chordata</taxon>
        <taxon>Craniata</taxon>
        <taxon>Vertebrata</taxon>
        <taxon>Euteleostomi</taxon>
        <taxon>Amphibia</taxon>
        <taxon>Batrachia</taxon>
        <taxon>Caudata</taxon>
        <taxon>Salamandroidea</taxon>
        <taxon>Salamandridae</taxon>
        <taxon>Pleurodelinae</taxon>
        <taxon>Pleurodeles</taxon>
    </lineage>
</organism>
<dbReference type="AlphaFoldDB" id="A0AAV7NV42"/>
<name>A0AAV7NV42_PLEWA</name>
<evidence type="ECO:0000313" key="3">
    <source>
        <dbReference type="Proteomes" id="UP001066276"/>
    </source>
</evidence>
<sequence>MSDATSRHRIVPQDREGCRLAVQSASAASYCYLLGAVSLPCRLTPFPLVVPLRARSPSGTCGGGCGGCEESTGGTTCPRAQQTAASAVVTPICHPSADRRIGAAFWHFGATPHHIAPRAARIAADDHKCGELQHLLSSPRLTTVKENCQELTEAVGDTPMTQHGKLEPFKPSSIKSHGGQGRGAGGMTLRGLGCNVWGPTPPYHSRIHPLVAVKKNW</sequence>
<evidence type="ECO:0000256" key="1">
    <source>
        <dbReference type="SAM" id="MobiDB-lite"/>
    </source>
</evidence>
<dbReference type="EMBL" id="JANPWB010000012">
    <property type="protein sequence ID" value="KAJ1119306.1"/>
    <property type="molecule type" value="Genomic_DNA"/>
</dbReference>